<dbReference type="AlphaFoldDB" id="G0R2W7"/>
<dbReference type="Proteomes" id="UP000008983">
    <property type="component" value="Unassembled WGS sequence"/>
</dbReference>
<proteinExistence type="predicted"/>
<evidence type="ECO:0000313" key="3">
    <source>
        <dbReference type="Proteomes" id="UP000008983"/>
    </source>
</evidence>
<evidence type="ECO:0000313" key="2">
    <source>
        <dbReference type="EMBL" id="EGR28178.1"/>
    </source>
</evidence>
<dbReference type="InParanoid" id="G0R2W7"/>
<accession>G0R2W7</accession>
<feature type="coiled-coil region" evidence="1">
    <location>
        <begin position="48"/>
        <end position="121"/>
    </location>
</feature>
<dbReference type="RefSeq" id="XP_004027523.1">
    <property type="nucleotide sequence ID" value="XM_004027474.1"/>
</dbReference>
<sequence length="218" mass="26512">MLKRRINIDEIAKQEENSPRKRREQVQEVMLLNPQRLQKMIKASFLKIENVRNKFNYANAENNELKVQIDKIRQELYLYREIKKILSRRIIEDSKELKFQKKKIKDKESKMEEEINTVKRQGSEYQLLKNRYQKEFHSVFQVLEEENRDEKKREKFGVVGQNGQRQRVNSPWQNTAINFSLKDEFIKTHFNQNSYIQQQQQLQFETNKSGFKEKIVKN</sequence>
<reference evidence="2 3" key="1">
    <citation type="submission" date="2011-07" db="EMBL/GenBank/DDBJ databases">
        <authorList>
            <person name="Coyne R."/>
            <person name="Brami D."/>
            <person name="Johnson J."/>
            <person name="Hostetler J."/>
            <person name="Hannick L."/>
            <person name="Clark T."/>
            <person name="Cassidy-Hanley D."/>
            <person name="Inman J."/>
        </authorList>
    </citation>
    <scope>NUCLEOTIDE SEQUENCE [LARGE SCALE GENOMIC DNA]</scope>
    <source>
        <strain evidence="2 3">G5</strain>
    </source>
</reference>
<keyword evidence="3" id="KW-1185">Reference proteome</keyword>
<organism evidence="2 3">
    <name type="scientific">Ichthyophthirius multifiliis</name>
    <name type="common">White spot disease agent</name>
    <name type="synonym">Ich</name>
    <dbReference type="NCBI Taxonomy" id="5932"/>
    <lineage>
        <taxon>Eukaryota</taxon>
        <taxon>Sar</taxon>
        <taxon>Alveolata</taxon>
        <taxon>Ciliophora</taxon>
        <taxon>Intramacronucleata</taxon>
        <taxon>Oligohymenophorea</taxon>
        <taxon>Hymenostomatida</taxon>
        <taxon>Ophryoglenina</taxon>
        <taxon>Ichthyophthirius</taxon>
    </lineage>
</organism>
<name>G0R2W7_ICHMU</name>
<dbReference type="GeneID" id="14904300"/>
<protein>
    <submittedName>
        <fullName evidence="2">Uncharacterized protein</fullName>
    </submittedName>
</protein>
<keyword evidence="1" id="KW-0175">Coiled coil</keyword>
<dbReference type="EMBL" id="GL984282">
    <property type="protein sequence ID" value="EGR28178.1"/>
    <property type="molecule type" value="Genomic_DNA"/>
</dbReference>
<gene>
    <name evidence="2" type="ORF">IMG5_181070</name>
</gene>
<evidence type="ECO:0000256" key="1">
    <source>
        <dbReference type="SAM" id="Coils"/>
    </source>
</evidence>